<evidence type="ECO:0000313" key="2">
    <source>
        <dbReference type="Proteomes" id="UP000051950"/>
    </source>
</evidence>
<keyword evidence="2" id="KW-1185">Reference proteome</keyword>
<organism evidence="1 2">
    <name type="scientific">Pedobacter ginsenosidimutans</name>
    <dbReference type="NCBI Taxonomy" id="687842"/>
    <lineage>
        <taxon>Bacteria</taxon>
        <taxon>Pseudomonadati</taxon>
        <taxon>Bacteroidota</taxon>
        <taxon>Sphingobacteriia</taxon>
        <taxon>Sphingobacteriales</taxon>
        <taxon>Sphingobacteriaceae</taxon>
        <taxon>Pedobacter</taxon>
    </lineage>
</organism>
<gene>
    <name evidence="1" type="ORF">ASU31_13475</name>
</gene>
<comment type="caution">
    <text evidence="1">The sequence shown here is derived from an EMBL/GenBank/DDBJ whole genome shotgun (WGS) entry which is preliminary data.</text>
</comment>
<dbReference type="EMBL" id="LMZQ01000008">
    <property type="protein sequence ID" value="KRT15670.1"/>
    <property type="molecule type" value="Genomic_DNA"/>
</dbReference>
<protein>
    <submittedName>
        <fullName evidence="1">Uncharacterized protein</fullName>
    </submittedName>
</protein>
<dbReference type="RefSeq" id="WP_057932822.1">
    <property type="nucleotide sequence ID" value="NZ_LMZQ01000008.1"/>
</dbReference>
<proteinExistence type="predicted"/>
<dbReference type="Proteomes" id="UP000051950">
    <property type="component" value="Unassembled WGS sequence"/>
</dbReference>
<accession>A0A0T5VP86</accession>
<evidence type="ECO:0000313" key="1">
    <source>
        <dbReference type="EMBL" id="KRT15670.1"/>
    </source>
</evidence>
<dbReference type="OrthoDB" id="1261935at2"/>
<dbReference type="STRING" id="687842.ASU31_13475"/>
<name>A0A0T5VP86_9SPHI</name>
<dbReference type="AlphaFoldDB" id="A0A0T5VP86"/>
<reference evidence="1 2" key="1">
    <citation type="submission" date="2015-11" db="EMBL/GenBank/DDBJ databases">
        <title>Sequence of Pedobacter ginsenosidimutans.</title>
        <authorList>
            <person name="Carson E."/>
            <person name="Keyser V."/>
            <person name="Newman J."/>
            <person name="Miller J."/>
        </authorList>
    </citation>
    <scope>NUCLEOTIDE SEQUENCE [LARGE SCALE GENOMIC DNA]</scope>
    <source>
        <strain evidence="1 2">KACC 14530</strain>
    </source>
</reference>
<sequence length="117" mass="13506">MTKREEYNLFFKKSIDDGYTEYGCYTSYTIGDNQTYERLAAKLTLMHRVECEGLIESIIAAQSNKYYEQYFAIDSDSASDDDGIEIAPPNVIIDGKLIISFTDMIQILDEWIDFINK</sequence>